<dbReference type="PIRSF" id="PIRSF005290">
    <property type="entry name" value="NOT_su_3_5"/>
    <property type="match status" value="1"/>
</dbReference>
<evidence type="ECO:0000259" key="14">
    <source>
        <dbReference type="Pfam" id="PF04153"/>
    </source>
</evidence>
<dbReference type="InterPro" id="IPR038635">
    <property type="entry name" value="CCR4-NOT_su2/3/5_C_sf"/>
</dbReference>
<evidence type="ECO:0000313" key="16">
    <source>
        <dbReference type="WBParaSite" id="MBELARI_LOCUS10593"/>
    </source>
</evidence>
<feature type="domain" description="NOT2/NOT3/NOT5 C-terminal" evidence="14">
    <location>
        <begin position="583"/>
        <end position="707"/>
    </location>
</feature>
<feature type="coiled-coil region" evidence="11">
    <location>
        <begin position="41"/>
        <end position="68"/>
    </location>
</feature>
<dbReference type="GO" id="GO:0030015">
    <property type="term" value="C:CCR4-NOT core complex"/>
    <property type="evidence" value="ECO:0007669"/>
    <property type="project" value="UniProtKB-UniRule"/>
</dbReference>
<evidence type="ECO:0000256" key="11">
    <source>
        <dbReference type="SAM" id="Coils"/>
    </source>
</evidence>
<sequence length="713" mass="80787">MAEKRKLLSEIDKCFKKIDEGVEEFEMIMNKMQDANSDNQRDKYQDDLKREIKKLQRLRDSLKGWQNNPDIKDKDKLIQYRRLIELRMEQFKDIERENKTKPHSKVGLCAEEKVDPKEREKGETTEWLQNMINDLEVEVDRTETLIESQSQAEVTTKKGRKGKDDSKKSESMKKLEDLKKHHERMKFHIQRLELCMRLVSNETLEPRQVLESLKDQVEMFVASLDPDYDGENGPSEALDPEGAYEELDLGSYATTLGGVVHVSSIDHENERHGEYDNGILQENGHILDEELPKSRHGSAEAAPLSPALLTKKVSTTMMHKPVLRELSTDSPLTSIVTTTPAPSPAQSVPSHSQPQTPVAPPPGIPYNSIVTSGLRSTPPAIEVKTPPPMSTAKTNTIIQPAKTQPQQRTMSFTTVTTSTMTPATATGSRPSSPRNNENHSPPSAPTATANVSTTHQTFTNVAAKNTEDTLKTLTKQMNTVEIGFNSDPLAMPSQMLHHSPVEGGSLSSAKGLSFTSDSPTMNSQMPGTEDAFRQILRTSQTDNTKSASLKALIPPWLGASPLGRTAPNSELEAQVLSIDQVLMRCPPYLESERPRCYLPKLSCSTPAYYPTNTLAHVDTLEYYLRLSPEVLFFAFYYMEGSRAQLLAAKALKRLSWRFHTKYLMWFQRHEEPKEITDDFERGTYIYFDYEKWAQRKKESFVFEYRYLEDKDFD</sequence>
<keyword evidence="11" id="KW-0175">Coiled coil</keyword>
<dbReference type="InterPro" id="IPR007207">
    <property type="entry name" value="Not_N"/>
</dbReference>
<dbReference type="WBParaSite" id="MBELARI_LOCUS10593">
    <property type="protein sequence ID" value="MBELARI_LOCUS10593"/>
    <property type="gene ID" value="MBELARI_LOCUS10593"/>
</dbReference>
<evidence type="ECO:0000256" key="3">
    <source>
        <dbReference type="ARBA" id="ARBA00007682"/>
    </source>
</evidence>
<dbReference type="InterPro" id="IPR007282">
    <property type="entry name" value="NOT2/3/5_C"/>
</dbReference>
<accession>A0AAF3E9K9</accession>
<evidence type="ECO:0008006" key="17">
    <source>
        <dbReference type="Google" id="ProtNLM"/>
    </source>
</evidence>
<dbReference type="GO" id="GO:0006355">
    <property type="term" value="P:regulation of DNA-templated transcription"/>
    <property type="evidence" value="ECO:0007669"/>
    <property type="project" value="InterPro"/>
</dbReference>
<protein>
    <recommendedName>
        <fullName evidence="17">CCR4-NOT transcription complex subunit 3</fullName>
    </recommendedName>
</protein>
<feature type="compositionally biased region" description="Basic and acidic residues" evidence="12">
    <location>
        <begin position="162"/>
        <end position="173"/>
    </location>
</feature>
<evidence type="ECO:0000256" key="8">
    <source>
        <dbReference type="ARBA" id="ARBA00023163"/>
    </source>
</evidence>
<dbReference type="AlphaFoldDB" id="A0AAF3E9K9"/>
<comment type="similarity">
    <text evidence="3 10">Belongs to the CNOT2/3/5 family.</text>
</comment>
<organism evidence="15 16">
    <name type="scientific">Mesorhabditis belari</name>
    <dbReference type="NCBI Taxonomy" id="2138241"/>
    <lineage>
        <taxon>Eukaryota</taxon>
        <taxon>Metazoa</taxon>
        <taxon>Ecdysozoa</taxon>
        <taxon>Nematoda</taxon>
        <taxon>Chromadorea</taxon>
        <taxon>Rhabditida</taxon>
        <taxon>Rhabditina</taxon>
        <taxon>Rhabditomorpha</taxon>
        <taxon>Rhabditoidea</taxon>
        <taxon>Rhabditidae</taxon>
        <taxon>Mesorhabditinae</taxon>
        <taxon>Mesorhabditis</taxon>
    </lineage>
</organism>
<feature type="region of interest" description="Disordered" evidence="12">
    <location>
        <begin position="417"/>
        <end position="450"/>
    </location>
</feature>
<dbReference type="Pfam" id="PF04153">
    <property type="entry name" value="NOT2_3_5_C"/>
    <property type="match status" value="1"/>
</dbReference>
<feature type="domain" description="CCR4-Not complex component Not N-terminal" evidence="13">
    <location>
        <begin position="4"/>
        <end position="229"/>
    </location>
</feature>
<evidence type="ECO:0000256" key="2">
    <source>
        <dbReference type="ARBA" id="ARBA00004496"/>
    </source>
</evidence>
<evidence type="ECO:0000256" key="12">
    <source>
        <dbReference type="SAM" id="MobiDB-lite"/>
    </source>
</evidence>
<keyword evidence="5 10" id="KW-0678">Repressor</keyword>
<evidence type="ECO:0000256" key="5">
    <source>
        <dbReference type="ARBA" id="ARBA00022491"/>
    </source>
</evidence>
<evidence type="ECO:0000256" key="9">
    <source>
        <dbReference type="ARBA" id="ARBA00023242"/>
    </source>
</evidence>
<evidence type="ECO:0000256" key="6">
    <source>
        <dbReference type="ARBA" id="ARBA00022553"/>
    </source>
</evidence>
<feature type="compositionally biased region" description="Low complexity" evidence="12">
    <location>
        <begin position="417"/>
        <end position="426"/>
    </location>
</feature>
<dbReference type="Pfam" id="PF04065">
    <property type="entry name" value="Not3"/>
    <property type="match status" value="1"/>
</dbReference>
<name>A0AAF3E9K9_9BILA</name>
<dbReference type="InterPro" id="IPR012270">
    <property type="entry name" value="CCR4-NOT_su3/5"/>
</dbReference>
<keyword evidence="9 10" id="KW-0539">Nucleus</keyword>
<comment type="subcellular location">
    <subcellularLocation>
        <location evidence="2 10">Cytoplasm</location>
    </subcellularLocation>
    <subcellularLocation>
        <location evidence="1 10">Nucleus</location>
    </subcellularLocation>
</comment>
<keyword evidence="6" id="KW-0597">Phosphoprotein</keyword>
<evidence type="ECO:0000256" key="1">
    <source>
        <dbReference type="ARBA" id="ARBA00004123"/>
    </source>
</evidence>
<feature type="region of interest" description="Disordered" evidence="12">
    <location>
        <begin position="146"/>
        <end position="173"/>
    </location>
</feature>
<dbReference type="GO" id="GO:0005634">
    <property type="term" value="C:nucleus"/>
    <property type="evidence" value="ECO:0007669"/>
    <property type="project" value="UniProtKB-SubCell"/>
</dbReference>
<dbReference type="Proteomes" id="UP000887575">
    <property type="component" value="Unassembled WGS sequence"/>
</dbReference>
<evidence type="ECO:0000313" key="15">
    <source>
        <dbReference type="Proteomes" id="UP000887575"/>
    </source>
</evidence>
<evidence type="ECO:0000256" key="10">
    <source>
        <dbReference type="PIRNR" id="PIRNR005290"/>
    </source>
</evidence>
<dbReference type="GO" id="GO:2000036">
    <property type="term" value="P:regulation of stem cell population maintenance"/>
    <property type="evidence" value="ECO:0007669"/>
    <property type="project" value="UniProtKB-ARBA"/>
</dbReference>
<reference evidence="16" key="1">
    <citation type="submission" date="2024-02" db="UniProtKB">
        <authorList>
            <consortium name="WormBaseParasite"/>
        </authorList>
    </citation>
    <scope>IDENTIFICATION</scope>
</reference>
<dbReference type="Gene3D" id="2.30.30.1020">
    <property type="entry name" value="CCR4-NOT complex subunit 2/3/5, C-terminal domain"/>
    <property type="match status" value="1"/>
</dbReference>
<proteinExistence type="inferred from homology"/>
<keyword evidence="7 10" id="KW-0805">Transcription regulation</keyword>
<keyword evidence="15" id="KW-1185">Reference proteome</keyword>
<feature type="region of interest" description="Disordered" evidence="12">
    <location>
        <begin position="328"/>
        <end position="360"/>
    </location>
</feature>
<dbReference type="PANTHER" id="PTHR23326">
    <property type="entry name" value="CCR4 NOT-RELATED"/>
    <property type="match status" value="1"/>
</dbReference>
<dbReference type="GO" id="GO:0000932">
    <property type="term" value="C:P-body"/>
    <property type="evidence" value="ECO:0007669"/>
    <property type="project" value="UniProtKB-UniRule"/>
</dbReference>
<evidence type="ECO:0000259" key="13">
    <source>
        <dbReference type="Pfam" id="PF04065"/>
    </source>
</evidence>
<evidence type="ECO:0000256" key="7">
    <source>
        <dbReference type="ARBA" id="ARBA00023015"/>
    </source>
</evidence>
<keyword evidence="4 10" id="KW-0963">Cytoplasm</keyword>
<keyword evidence="8 10" id="KW-0804">Transcription</keyword>
<evidence type="ECO:0000256" key="4">
    <source>
        <dbReference type="ARBA" id="ARBA00022490"/>
    </source>
</evidence>
<feature type="compositionally biased region" description="Polar residues" evidence="12">
    <location>
        <begin position="427"/>
        <end position="450"/>
    </location>
</feature>
<dbReference type="InterPro" id="IPR040168">
    <property type="entry name" value="Not2/3/5"/>
</dbReference>
<feature type="compositionally biased region" description="Polar residues" evidence="12">
    <location>
        <begin position="328"/>
        <end position="356"/>
    </location>
</feature>